<accession>A0ABT5ZMG7</accession>
<gene>
    <name evidence="1" type="ORF">P3G67_13265</name>
</gene>
<evidence type="ECO:0000313" key="1">
    <source>
        <dbReference type="EMBL" id="MDF3290198.1"/>
    </source>
</evidence>
<protein>
    <submittedName>
        <fullName evidence="1">SPOR domain-containing protein</fullName>
    </submittedName>
</protein>
<sequence length="75" mass="8191">MRIASSSDSSGWLELRWALIRQESNGSGYRVGRYATRGEAERVRKALEACGDAQLYAIEKIDRLQVPSSGVGSCA</sequence>
<dbReference type="EMBL" id="JARJBC010000007">
    <property type="protein sequence ID" value="MDF3290198.1"/>
    <property type="molecule type" value="Genomic_DNA"/>
</dbReference>
<keyword evidence="2" id="KW-1185">Reference proteome</keyword>
<reference evidence="1 2" key="1">
    <citation type="submission" date="2023-03" db="EMBL/GenBank/DDBJ databases">
        <title>Draft genome sequence of Streptomyces sp. RB6PN23 isolated from peat swamp forest in Thailand.</title>
        <authorList>
            <person name="Klaysubun C."/>
            <person name="Duangmal K."/>
        </authorList>
    </citation>
    <scope>NUCLEOTIDE SEQUENCE [LARGE SCALE GENOMIC DNA]</scope>
    <source>
        <strain evidence="1 2">RB6PN23</strain>
    </source>
</reference>
<organism evidence="1 2">
    <name type="scientific">Streptomyces silvisoli</name>
    <dbReference type="NCBI Taxonomy" id="3034235"/>
    <lineage>
        <taxon>Bacteria</taxon>
        <taxon>Bacillati</taxon>
        <taxon>Actinomycetota</taxon>
        <taxon>Actinomycetes</taxon>
        <taxon>Kitasatosporales</taxon>
        <taxon>Streptomycetaceae</taxon>
        <taxon>Streptomyces</taxon>
    </lineage>
</organism>
<proteinExistence type="predicted"/>
<dbReference type="Proteomes" id="UP001216579">
    <property type="component" value="Unassembled WGS sequence"/>
</dbReference>
<evidence type="ECO:0000313" key="2">
    <source>
        <dbReference type="Proteomes" id="UP001216579"/>
    </source>
</evidence>
<comment type="caution">
    <text evidence="1">The sequence shown here is derived from an EMBL/GenBank/DDBJ whole genome shotgun (WGS) entry which is preliminary data.</text>
</comment>
<name>A0ABT5ZMG7_9ACTN</name>